<protein>
    <recommendedName>
        <fullName evidence="2">Nucleotide-diphospho-sugar transferase domain-containing protein</fullName>
    </recommendedName>
</protein>
<dbReference type="AlphaFoldDB" id="A0A382YCR8"/>
<dbReference type="InterPro" id="IPR029044">
    <property type="entry name" value="Nucleotide-diphossugar_trans"/>
</dbReference>
<evidence type="ECO:0000313" key="1">
    <source>
        <dbReference type="EMBL" id="SVD81106.1"/>
    </source>
</evidence>
<accession>A0A382YCR8</accession>
<reference evidence="1" key="1">
    <citation type="submission" date="2018-05" db="EMBL/GenBank/DDBJ databases">
        <authorList>
            <person name="Lanie J.A."/>
            <person name="Ng W.-L."/>
            <person name="Kazmierczak K.M."/>
            <person name="Andrzejewski T.M."/>
            <person name="Davidsen T.M."/>
            <person name="Wayne K.J."/>
            <person name="Tettelin H."/>
            <person name="Glass J.I."/>
            <person name="Rusch D."/>
            <person name="Podicherti R."/>
            <person name="Tsui H.-C.T."/>
            <person name="Winkler M.E."/>
        </authorList>
    </citation>
    <scope>NUCLEOTIDE SEQUENCE</scope>
</reference>
<organism evidence="1">
    <name type="scientific">marine metagenome</name>
    <dbReference type="NCBI Taxonomy" id="408172"/>
    <lineage>
        <taxon>unclassified sequences</taxon>
        <taxon>metagenomes</taxon>
        <taxon>ecological metagenomes</taxon>
    </lineage>
</organism>
<sequence>ICVMDIDVLLMGDYEKIFDYPIERGQFLAMPGWWRDTEKEGYSINGGFFKYYPKDCKYIYDKFMSDIHGWQRHYIDNEVTRGPVNGEQYFVEDSVKERLELKLLPNEWFTRWAVSEEIVNRSMTKWQVQITRKYQKLTGNDYIFLGGEFHPEIKFVHFTHRNNKPMEWEYYENFN</sequence>
<dbReference type="Gene3D" id="3.90.550.10">
    <property type="entry name" value="Spore Coat Polysaccharide Biosynthesis Protein SpsA, Chain A"/>
    <property type="match status" value="1"/>
</dbReference>
<evidence type="ECO:0008006" key="2">
    <source>
        <dbReference type="Google" id="ProtNLM"/>
    </source>
</evidence>
<dbReference type="SUPFAM" id="SSF53448">
    <property type="entry name" value="Nucleotide-diphospho-sugar transferases"/>
    <property type="match status" value="1"/>
</dbReference>
<feature type="non-terminal residue" evidence="1">
    <location>
        <position position="1"/>
    </location>
</feature>
<proteinExistence type="predicted"/>
<gene>
    <name evidence="1" type="ORF">METZ01_LOCUS433960</name>
</gene>
<dbReference type="EMBL" id="UINC01174799">
    <property type="protein sequence ID" value="SVD81106.1"/>
    <property type="molecule type" value="Genomic_DNA"/>
</dbReference>
<name>A0A382YCR8_9ZZZZ</name>